<dbReference type="GO" id="GO:0051302">
    <property type="term" value="P:regulation of cell division"/>
    <property type="evidence" value="ECO:0007669"/>
    <property type="project" value="TreeGrafter"/>
</dbReference>
<evidence type="ECO:0000256" key="3">
    <source>
        <dbReference type="ARBA" id="ARBA00022741"/>
    </source>
</evidence>
<dbReference type="STRING" id="649747.HMPREF0083_00504"/>
<dbReference type="EMBL" id="AWSJ01000040">
    <property type="protein sequence ID" value="ERI11360.1"/>
    <property type="molecule type" value="Genomic_DNA"/>
</dbReference>
<proteinExistence type="predicted"/>
<dbReference type="AlphaFoldDB" id="U1X8T0"/>
<dbReference type="SUPFAM" id="SSF140931">
    <property type="entry name" value="Fic-like"/>
    <property type="match status" value="1"/>
</dbReference>
<dbReference type="GO" id="GO:0005524">
    <property type="term" value="F:ATP binding"/>
    <property type="evidence" value="ECO:0007669"/>
    <property type="project" value="UniProtKB-KW"/>
</dbReference>
<accession>U1X8T0</accession>
<gene>
    <name evidence="8" type="ORF">HMPREF0083_00504</name>
</gene>
<dbReference type="EC" id="2.7.7.108" evidence="5"/>
<comment type="catalytic activity">
    <reaction evidence="6">
        <text>L-threonyl-[protein] + ATP = 3-O-(5'-adenylyl)-L-threonyl-[protein] + diphosphate</text>
        <dbReference type="Rhea" id="RHEA:54292"/>
        <dbReference type="Rhea" id="RHEA-COMP:11060"/>
        <dbReference type="Rhea" id="RHEA-COMP:13847"/>
        <dbReference type="ChEBI" id="CHEBI:30013"/>
        <dbReference type="ChEBI" id="CHEBI:30616"/>
        <dbReference type="ChEBI" id="CHEBI:33019"/>
        <dbReference type="ChEBI" id="CHEBI:138113"/>
        <dbReference type="EC" id="2.7.7.108"/>
    </reaction>
</comment>
<organism evidence="8 9">
    <name type="scientific">Aneurinibacillus aneurinilyticus ATCC 12856</name>
    <dbReference type="NCBI Taxonomy" id="649747"/>
    <lineage>
        <taxon>Bacteria</taxon>
        <taxon>Bacillati</taxon>
        <taxon>Bacillota</taxon>
        <taxon>Bacilli</taxon>
        <taxon>Bacillales</taxon>
        <taxon>Paenibacillaceae</taxon>
        <taxon>Aneurinibacillus group</taxon>
        <taxon>Aneurinibacillus</taxon>
    </lineage>
</organism>
<keyword evidence="9" id="KW-1185">Reference proteome</keyword>
<comment type="caution">
    <text evidence="8">The sequence shown here is derived from an EMBL/GenBank/DDBJ whole genome shotgun (WGS) entry which is preliminary data.</text>
</comment>
<protein>
    <recommendedName>
        <fullName evidence="5">protein adenylyltransferase</fullName>
        <ecNumber evidence="5">2.7.7.108</ecNumber>
    </recommendedName>
</protein>
<dbReference type="PANTHER" id="PTHR39560">
    <property type="entry name" value="PROTEIN ADENYLYLTRANSFERASE FIC-RELATED"/>
    <property type="match status" value="1"/>
</dbReference>
<sequence>MTRYGADQCPYCYPGTEVLKNKFNIRNEKKLSDLEKMSTLIRDAELVETPIKGLFDLNHLQKIHRYLFRDIYDFAGKTRTIILFVRETGERNVCFYPLCSSKCRI</sequence>
<dbReference type="InterPro" id="IPR036597">
    <property type="entry name" value="Fido-like_dom_sf"/>
</dbReference>
<keyword evidence="4" id="KW-0067">ATP-binding</keyword>
<name>U1X8T0_ANEAE</name>
<evidence type="ECO:0000256" key="2">
    <source>
        <dbReference type="ARBA" id="ARBA00022695"/>
    </source>
</evidence>
<dbReference type="eggNOG" id="COG2184">
    <property type="taxonomic scope" value="Bacteria"/>
</dbReference>
<evidence type="ECO:0000256" key="6">
    <source>
        <dbReference type="ARBA" id="ARBA00047939"/>
    </source>
</evidence>
<reference evidence="8 9" key="1">
    <citation type="submission" date="2013-08" db="EMBL/GenBank/DDBJ databases">
        <authorList>
            <person name="Weinstock G."/>
            <person name="Sodergren E."/>
            <person name="Wylie T."/>
            <person name="Fulton L."/>
            <person name="Fulton R."/>
            <person name="Fronick C."/>
            <person name="O'Laughlin M."/>
            <person name="Godfrey J."/>
            <person name="Miner T."/>
            <person name="Herter B."/>
            <person name="Appelbaum E."/>
            <person name="Cordes M."/>
            <person name="Lek S."/>
            <person name="Wollam A."/>
            <person name="Pepin K.H."/>
            <person name="Palsikar V.B."/>
            <person name="Mitreva M."/>
            <person name="Wilson R.K."/>
        </authorList>
    </citation>
    <scope>NUCLEOTIDE SEQUENCE [LARGE SCALE GENOMIC DNA]</scope>
    <source>
        <strain evidence="8 9">ATCC 12856</strain>
    </source>
</reference>
<dbReference type="GO" id="GO:0070733">
    <property type="term" value="F:AMPylase activity"/>
    <property type="evidence" value="ECO:0007669"/>
    <property type="project" value="UniProtKB-EC"/>
</dbReference>
<dbReference type="Gene3D" id="1.10.3290.10">
    <property type="entry name" value="Fido-like domain"/>
    <property type="match status" value="1"/>
</dbReference>
<keyword evidence="2" id="KW-0548">Nucleotidyltransferase</keyword>
<keyword evidence="3" id="KW-0547">Nucleotide-binding</keyword>
<keyword evidence="1" id="KW-0808">Transferase</keyword>
<dbReference type="PANTHER" id="PTHR39560:SF1">
    <property type="entry name" value="PROTEIN ADENYLYLTRANSFERASE FIC-RELATED"/>
    <property type="match status" value="1"/>
</dbReference>
<evidence type="ECO:0000256" key="7">
    <source>
        <dbReference type="ARBA" id="ARBA00048696"/>
    </source>
</evidence>
<dbReference type="HOGENOM" id="CLU_176778_0_0_9"/>
<evidence type="ECO:0000313" key="8">
    <source>
        <dbReference type="EMBL" id="ERI11360.1"/>
    </source>
</evidence>
<evidence type="ECO:0000256" key="1">
    <source>
        <dbReference type="ARBA" id="ARBA00022679"/>
    </source>
</evidence>
<comment type="catalytic activity">
    <reaction evidence="7">
        <text>L-tyrosyl-[protein] + ATP = O-(5'-adenylyl)-L-tyrosyl-[protein] + diphosphate</text>
        <dbReference type="Rhea" id="RHEA:54288"/>
        <dbReference type="Rhea" id="RHEA-COMP:10136"/>
        <dbReference type="Rhea" id="RHEA-COMP:13846"/>
        <dbReference type="ChEBI" id="CHEBI:30616"/>
        <dbReference type="ChEBI" id="CHEBI:33019"/>
        <dbReference type="ChEBI" id="CHEBI:46858"/>
        <dbReference type="ChEBI" id="CHEBI:83624"/>
        <dbReference type="EC" id="2.7.7.108"/>
    </reaction>
</comment>
<dbReference type="Proteomes" id="UP000016511">
    <property type="component" value="Unassembled WGS sequence"/>
</dbReference>
<evidence type="ECO:0000256" key="4">
    <source>
        <dbReference type="ARBA" id="ARBA00022840"/>
    </source>
</evidence>
<evidence type="ECO:0000313" key="9">
    <source>
        <dbReference type="Proteomes" id="UP000016511"/>
    </source>
</evidence>
<evidence type="ECO:0000256" key="5">
    <source>
        <dbReference type="ARBA" id="ARBA00034531"/>
    </source>
</evidence>